<protein>
    <submittedName>
        <fullName evidence="1">Uncharacterized protein</fullName>
    </submittedName>
</protein>
<dbReference type="Proteomes" id="UP000198431">
    <property type="component" value="Unassembled WGS sequence"/>
</dbReference>
<gene>
    <name evidence="1" type="ORF">B0A72_21875</name>
</gene>
<organism evidence="1 2">
    <name type="scientific">Flavobacterium pectinovorum</name>
    <dbReference type="NCBI Taxonomy" id="29533"/>
    <lineage>
        <taxon>Bacteria</taxon>
        <taxon>Pseudomonadati</taxon>
        <taxon>Bacteroidota</taxon>
        <taxon>Flavobacteriia</taxon>
        <taxon>Flavobacteriales</taxon>
        <taxon>Flavobacteriaceae</taxon>
        <taxon>Flavobacterium</taxon>
    </lineage>
</organism>
<reference evidence="1 2" key="1">
    <citation type="submission" date="2016-11" db="EMBL/GenBank/DDBJ databases">
        <title>Whole genomes of Flavobacteriaceae.</title>
        <authorList>
            <person name="Stine C."/>
            <person name="Li C."/>
            <person name="Tadesse D."/>
        </authorList>
    </citation>
    <scope>NUCLEOTIDE SEQUENCE [LARGE SCALE GENOMIC DNA]</scope>
    <source>
        <strain evidence="1 2">ATCC 19366</strain>
    </source>
</reference>
<proteinExistence type="predicted"/>
<accession>A0AB36NVD6</accession>
<sequence>MQKKHILQNFLKTPLKITLLFEIKNSTVKNIAKKMHFMQKKCKCEKYLYIFEPQYKTKKNN</sequence>
<evidence type="ECO:0000313" key="2">
    <source>
        <dbReference type="Proteomes" id="UP000198431"/>
    </source>
</evidence>
<dbReference type="AlphaFoldDB" id="A0AB36NVD6"/>
<name>A0AB36NVD6_9FLAO</name>
<evidence type="ECO:0000313" key="1">
    <source>
        <dbReference type="EMBL" id="OXA99498.1"/>
    </source>
</evidence>
<comment type="caution">
    <text evidence="1">The sequence shown here is derived from an EMBL/GenBank/DDBJ whole genome shotgun (WGS) entry which is preliminary data.</text>
</comment>
<dbReference type="EMBL" id="MUHB01000027">
    <property type="protein sequence ID" value="OXA99498.1"/>
    <property type="molecule type" value="Genomic_DNA"/>
</dbReference>